<feature type="transmembrane region" description="Helical" evidence="8">
    <location>
        <begin position="189"/>
        <end position="210"/>
    </location>
</feature>
<feature type="transmembrane region" description="Helical" evidence="8">
    <location>
        <begin position="94"/>
        <end position="111"/>
    </location>
</feature>
<evidence type="ECO:0000256" key="2">
    <source>
        <dbReference type="ARBA" id="ARBA00022475"/>
    </source>
</evidence>
<feature type="transmembrane region" description="Helical" evidence="8">
    <location>
        <begin position="360"/>
        <end position="381"/>
    </location>
</feature>
<gene>
    <name evidence="10" type="ORF">C8P66_12280</name>
</gene>
<dbReference type="RefSeq" id="WP_111399643.1">
    <property type="nucleotide sequence ID" value="NZ_QKYU01000022.1"/>
</dbReference>
<evidence type="ECO:0000256" key="4">
    <source>
        <dbReference type="ARBA" id="ARBA00022989"/>
    </source>
</evidence>
<accession>A0A2W7IQY5</accession>
<evidence type="ECO:0000313" key="11">
    <source>
        <dbReference type="Proteomes" id="UP000249688"/>
    </source>
</evidence>
<feature type="transmembrane region" description="Helical" evidence="8">
    <location>
        <begin position="388"/>
        <end position="418"/>
    </location>
</feature>
<evidence type="ECO:0000256" key="8">
    <source>
        <dbReference type="SAM" id="Phobius"/>
    </source>
</evidence>
<feature type="transmembrane region" description="Helical" evidence="8">
    <location>
        <begin position="438"/>
        <end position="459"/>
    </location>
</feature>
<protein>
    <submittedName>
        <fullName evidence="10">Hydrogenase-4 component F</fullName>
    </submittedName>
</protein>
<reference evidence="10 11" key="1">
    <citation type="submission" date="2018-06" db="EMBL/GenBank/DDBJ databases">
        <title>Genomic Encyclopedia of Archaeal and Bacterial Type Strains, Phase II (KMG-II): from individual species to whole genera.</title>
        <authorList>
            <person name="Goeker M."/>
        </authorList>
    </citation>
    <scope>NUCLEOTIDE SEQUENCE [LARGE SCALE GENOMIC DNA]</scope>
    <source>
        <strain evidence="10 11">DSM 24525</strain>
    </source>
</reference>
<keyword evidence="11" id="KW-1185">Reference proteome</keyword>
<evidence type="ECO:0000256" key="7">
    <source>
        <dbReference type="RuleBase" id="RU000320"/>
    </source>
</evidence>
<dbReference type="PRINTS" id="PR01437">
    <property type="entry name" value="NUOXDRDTASE4"/>
</dbReference>
<feature type="domain" description="NADH:quinone oxidoreductase/Mrp antiporter transmembrane" evidence="9">
    <location>
        <begin position="112"/>
        <end position="402"/>
    </location>
</feature>
<keyword evidence="4 8" id="KW-1133">Transmembrane helix</keyword>
<name>A0A2W7IQY5_9PROT</name>
<keyword evidence="2" id="KW-1003">Cell membrane</keyword>
<feature type="transmembrane region" description="Helical" evidence="8">
    <location>
        <begin position="148"/>
        <end position="169"/>
    </location>
</feature>
<dbReference type="GO" id="GO:0008137">
    <property type="term" value="F:NADH dehydrogenase (ubiquinone) activity"/>
    <property type="evidence" value="ECO:0007669"/>
    <property type="project" value="InterPro"/>
</dbReference>
<evidence type="ECO:0000256" key="1">
    <source>
        <dbReference type="ARBA" id="ARBA00004651"/>
    </source>
</evidence>
<evidence type="ECO:0000256" key="5">
    <source>
        <dbReference type="ARBA" id="ARBA00023002"/>
    </source>
</evidence>
<keyword evidence="6 8" id="KW-0472">Membrane</keyword>
<evidence type="ECO:0000256" key="3">
    <source>
        <dbReference type="ARBA" id="ARBA00022692"/>
    </source>
</evidence>
<keyword evidence="3 7" id="KW-0812">Transmembrane</keyword>
<feature type="transmembrane region" description="Helical" evidence="8">
    <location>
        <begin position="60"/>
        <end position="82"/>
    </location>
</feature>
<dbReference type="OrthoDB" id="9768329at2"/>
<dbReference type="GO" id="GO:0042773">
    <property type="term" value="P:ATP synthesis coupled electron transport"/>
    <property type="evidence" value="ECO:0007669"/>
    <property type="project" value="InterPro"/>
</dbReference>
<evidence type="ECO:0000259" key="9">
    <source>
        <dbReference type="Pfam" id="PF00361"/>
    </source>
</evidence>
<proteinExistence type="predicted"/>
<evidence type="ECO:0000256" key="6">
    <source>
        <dbReference type="ARBA" id="ARBA00023136"/>
    </source>
</evidence>
<dbReference type="PANTHER" id="PTHR42682">
    <property type="entry name" value="HYDROGENASE-4 COMPONENT F"/>
    <property type="match status" value="1"/>
</dbReference>
<sequence length="477" mass="48519">MMAALVLFPWAAALLLALLPGQRLSARLNAAASVVGLVLAVGLVLGPEPAAGLLHLDGLNLPLLLIGGFIGATASVYSLGAIHAEAFPPWAGRAYHAAFQIFLGAQSLALLSDNLGVMWVAIEIATLASVLMVAVHRTPSAIEAAWKFFVLAGVGIALALFGTIVLAMAARPLLADPESLLSISALRAVAAGADPGLLSLAAVMLLVGYGTKAGLVPLHSWLPDADAEGPTAISAVLSGLLLNAALHAILRVGSIIGLNAEAISPAPFLLVLGLASLLLASLALWRRRDARRLFAWSSIEHIGIAAICFSLPGGAAPGMLHLIGHSLLKSAVFYAVGRAIILKGSQKIADISGLATSHPALGWGLLLGIAGLAGLPPFPLLMSEIRLLVVAAIFNPWLLILLLLGLFTAGAALVTALTKLCWGPETPDAPAPAGAPMAGGWTVLGPVWLHLAVAALLAVGLPGPMGRMLAAAAGVLQ</sequence>
<dbReference type="AlphaFoldDB" id="A0A2W7IQY5"/>
<dbReference type="GO" id="GO:0005886">
    <property type="term" value="C:plasma membrane"/>
    <property type="evidence" value="ECO:0007669"/>
    <property type="project" value="UniProtKB-SubCell"/>
</dbReference>
<dbReference type="EMBL" id="QKYU01000022">
    <property type="protein sequence ID" value="PZW41093.1"/>
    <property type="molecule type" value="Genomic_DNA"/>
</dbReference>
<feature type="transmembrane region" description="Helical" evidence="8">
    <location>
        <begin position="262"/>
        <end position="284"/>
    </location>
</feature>
<organism evidence="10 11">
    <name type="scientific">Humitalea rosea</name>
    <dbReference type="NCBI Taxonomy" id="990373"/>
    <lineage>
        <taxon>Bacteria</taxon>
        <taxon>Pseudomonadati</taxon>
        <taxon>Pseudomonadota</taxon>
        <taxon>Alphaproteobacteria</taxon>
        <taxon>Acetobacterales</taxon>
        <taxon>Roseomonadaceae</taxon>
        <taxon>Humitalea</taxon>
    </lineage>
</organism>
<dbReference type="Pfam" id="PF00361">
    <property type="entry name" value="Proton_antipo_M"/>
    <property type="match status" value="1"/>
</dbReference>
<dbReference type="InterPro" id="IPR052175">
    <property type="entry name" value="ComplexI-like_HydComp"/>
</dbReference>
<feature type="transmembrane region" description="Helical" evidence="8">
    <location>
        <begin position="231"/>
        <end position="250"/>
    </location>
</feature>
<evidence type="ECO:0000313" key="10">
    <source>
        <dbReference type="EMBL" id="PZW41093.1"/>
    </source>
</evidence>
<dbReference type="GO" id="GO:0016491">
    <property type="term" value="F:oxidoreductase activity"/>
    <property type="evidence" value="ECO:0007669"/>
    <property type="project" value="UniProtKB-KW"/>
</dbReference>
<feature type="transmembrane region" description="Helical" evidence="8">
    <location>
        <begin position="304"/>
        <end position="324"/>
    </location>
</feature>
<dbReference type="InterPro" id="IPR003918">
    <property type="entry name" value="NADH_UbQ_OxRdtase"/>
</dbReference>
<dbReference type="Proteomes" id="UP000249688">
    <property type="component" value="Unassembled WGS sequence"/>
</dbReference>
<comment type="subcellular location">
    <subcellularLocation>
        <location evidence="1">Cell membrane</location>
        <topology evidence="1">Multi-pass membrane protein</topology>
    </subcellularLocation>
    <subcellularLocation>
        <location evidence="7">Membrane</location>
        <topology evidence="7">Multi-pass membrane protein</topology>
    </subcellularLocation>
</comment>
<dbReference type="InterPro" id="IPR001750">
    <property type="entry name" value="ND/Mrp_TM"/>
</dbReference>
<keyword evidence="5" id="KW-0560">Oxidoreductase</keyword>
<dbReference type="PANTHER" id="PTHR42682:SF5">
    <property type="entry name" value="HYDROGENASE-4 COMPONENT F"/>
    <property type="match status" value="1"/>
</dbReference>
<comment type="caution">
    <text evidence="10">The sequence shown here is derived from an EMBL/GenBank/DDBJ whole genome shotgun (WGS) entry which is preliminary data.</text>
</comment>
<feature type="transmembrane region" description="Helical" evidence="8">
    <location>
        <begin position="117"/>
        <end position="136"/>
    </location>
</feature>